<evidence type="ECO:0008006" key="4">
    <source>
        <dbReference type="Google" id="ProtNLM"/>
    </source>
</evidence>
<organism evidence="2 3">
    <name type="scientific">Teratosphaeria destructans</name>
    <dbReference type="NCBI Taxonomy" id="418781"/>
    <lineage>
        <taxon>Eukaryota</taxon>
        <taxon>Fungi</taxon>
        <taxon>Dikarya</taxon>
        <taxon>Ascomycota</taxon>
        <taxon>Pezizomycotina</taxon>
        <taxon>Dothideomycetes</taxon>
        <taxon>Dothideomycetidae</taxon>
        <taxon>Mycosphaerellales</taxon>
        <taxon>Teratosphaeriaceae</taxon>
        <taxon>Teratosphaeria</taxon>
    </lineage>
</organism>
<feature type="transmembrane region" description="Helical" evidence="1">
    <location>
        <begin position="12"/>
        <end position="33"/>
    </location>
</feature>
<feature type="non-terminal residue" evidence="2">
    <location>
        <position position="1"/>
    </location>
</feature>
<reference evidence="2 3" key="1">
    <citation type="journal article" date="2018" name="IMA Fungus">
        <title>IMA Genome-F 10: Nine draft genome sequences of Claviceps purpurea s.lat., including C. arundinis, C. humidiphila, and C. cf. spartinae, pseudomolecules for the pitch canker pathogen Fusarium circinatum, draft genome of Davidsoniella eucalypti, Grosmannia galeiformis, Quambalaria eucalypti, and Teratosphaeria destructans.</title>
        <authorList>
            <person name="Wingfield B.D."/>
            <person name="Liu M."/>
            <person name="Nguyen H.D."/>
            <person name="Lane F.A."/>
            <person name="Morgan S.W."/>
            <person name="De Vos L."/>
            <person name="Wilken P.M."/>
            <person name="Duong T.A."/>
            <person name="Aylward J."/>
            <person name="Coetzee M.P."/>
            <person name="Dadej K."/>
            <person name="De Beer Z.W."/>
            <person name="Findlay W."/>
            <person name="Havenga M."/>
            <person name="Kolarik M."/>
            <person name="Menzies J.G."/>
            <person name="Naidoo K."/>
            <person name="Pochopski O."/>
            <person name="Shoukouhi P."/>
            <person name="Santana Q.C."/>
            <person name="Seifert K.A."/>
            <person name="Soal N."/>
            <person name="Steenkamp E.T."/>
            <person name="Tatham C.T."/>
            <person name="van der Nest M.A."/>
            <person name="Wingfield M.J."/>
        </authorList>
    </citation>
    <scope>NUCLEOTIDE SEQUENCE [LARGE SCALE GENOMIC DNA]</scope>
    <source>
        <strain evidence="2">CMW44962</strain>
    </source>
</reference>
<keyword evidence="1" id="KW-0472">Membrane</keyword>
<accession>A0A9W7SMU6</accession>
<feature type="transmembrane region" description="Helical" evidence="1">
    <location>
        <begin position="201"/>
        <end position="220"/>
    </location>
</feature>
<evidence type="ECO:0000313" key="3">
    <source>
        <dbReference type="Proteomes" id="UP001138500"/>
    </source>
</evidence>
<dbReference type="OrthoDB" id="3856093at2759"/>
<keyword evidence="1" id="KW-1133">Transmembrane helix</keyword>
<dbReference type="Proteomes" id="UP001138500">
    <property type="component" value="Unassembled WGS sequence"/>
</dbReference>
<dbReference type="Pfam" id="PF08592">
    <property type="entry name" value="Anthrone_oxy"/>
    <property type="match status" value="1"/>
</dbReference>
<gene>
    <name evidence="2" type="ORF">Tdes44962_MAKER04299</name>
</gene>
<dbReference type="EMBL" id="RIBY02002134">
    <property type="protein sequence ID" value="KAH9824617.1"/>
    <property type="molecule type" value="Genomic_DNA"/>
</dbReference>
<dbReference type="InterPro" id="IPR013901">
    <property type="entry name" value="Anthrone_oxy"/>
</dbReference>
<dbReference type="AlphaFoldDB" id="A0A9W7SMU6"/>
<sequence>GESEWCYDSRTTLLLSISSPSLIIIILIIDPIQQLAAPDTTTTAATMTSTGNLWWMTPLQAFATLGAAANFGGSALQSPLIMPMLQMSQVPTHHAGTQTAYLLHHSEKFFPPLNMLCTLSNLAVTVGAYLNRNKSSLAAERLPYVATAFAGSVATTAYALLIMVPMNRRMTALSKNLEVNNSDEKSEKEFRSLQSRWQKLNLGRATIMISSAVVGMYALLLDGATVRL</sequence>
<feature type="transmembrane region" description="Helical" evidence="1">
    <location>
        <begin position="53"/>
        <end position="76"/>
    </location>
</feature>
<name>A0A9W7SMU6_9PEZI</name>
<keyword evidence="1" id="KW-0812">Transmembrane</keyword>
<keyword evidence="3" id="KW-1185">Reference proteome</keyword>
<comment type="caution">
    <text evidence="2">The sequence shown here is derived from an EMBL/GenBank/DDBJ whole genome shotgun (WGS) entry which is preliminary data.</text>
</comment>
<reference evidence="2 3" key="2">
    <citation type="journal article" date="2021" name="Curr. Genet.">
        <title>Genetic response to nitrogen starvation in the aggressive Eucalyptus foliar pathogen Teratosphaeria destructans.</title>
        <authorList>
            <person name="Havenga M."/>
            <person name="Wingfield B.D."/>
            <person name="Wingfield M.J."/>
            <person name="Dreyer L.L."/>
            <person name="Roets F."/>
            <person name="Aylward J."/>
        </authorList>
    </citation>
    <scope>NUCLEOTIDE SEQUENCE [LARGE SCALE GENOMIC DNA]</scope>
    <source>
        <strain evidence="2">CMW44962</strain>
    </source>
</reference>
<protein>
    <recommendedName>
        <fullName evidence="4">DUF1772-domain-containing protein</fullName>
    </recommendedName>
</protein>
<proteinExistence type="predicted"/>
<evidence type="ECO:0000256" key="1">
    <source>
        <dbReference type="SAM" id="Phobius"/>
    </source>
</evidence>
<feature type="transmembrane region" description="Helical" evidence="1">
    <location>
        <begin position="142"/>
        <end position="164"/>
    </location>
</feature>
<evidence type="ECO:0000313" key="2">
    <source>
        <dbReference type="EMBL" id="KAH9824617.1"/>
    </source>
</evidence>